<dbReference type="SUPFAM" id="SSF63393">
    <property type="entry name" value="RNA polymerase subunits"/>
    <property type="match status" value="1"/>
</dbReference>
<dbReference type="CDD" id="cd07973">
    <property type="entry name" value="Spt4"/>
    <property type="match status" value="1"/>
</dbReference>
<comment type="subcellular location">
    <subcellularLocation>
        <location evidence="2">Chromosome</location>
        <location evidence="2">Centromere</location>
    </subcellularLocation>
    <subcellularLocation>
        <location evidence="1 8">Nucleus</location>
    </subcellularLocation>
</comment>
<name>A0A3N4INP9_ASCIM</name>
<keyword evidence="6 8" id="KW-0539">Nucleus</keyword>
<sequence>MTISQANNSYVPTSQFRKLVACMVCAFIQTASYFVKNGCPNCDEVIKLRNEPDKVDDCTSSEYEGIITIHEVSESWVAKWQRLDKYVPGIYAVKVSGNLPSEIISELRDAGIMYHARNGSEDQNKETGCG</sequence>
<evidence type="ECO:0000256" key="5">
    <source>
        <dbReference type="ARBA" id="ARBA00023163"/>
    </source>
</evidence>
<proteinExistence type="inferred from homology"/>
<dbReference type="GO" id="GO:0006355">
    <property type="term" value="P:regulation of DNA-templated transcription"/>
    <property type="evidence" value="ECO:0007669"/>
    <property type="project" value="InterPro"/>
</dbReference>
<comment type="similarity">
    <text evidence="3 8">Belongs to the SPT4 family.</text>
</comment>
<gene>
    <name evidence="10" type="ORF">BJ508DRAFT_220650</name>
</gene>
<dbReference type="InterPro" id="IPR009287">
    <property type="entry name" value="Spt4"/>
</dbReference>
<evidence type="ECO:0000256" key="4">
    <source>
        <dbReference type="ARBA" id="ARBA00020182"/>
    </source>
</evidence>
<evidence type="ECO:0000256" key="8">
    <source>
        <dbReference type="PIRNR" id="PIRNR025023"/>
    </source>
</evidence>
<keyword evidence="11" id="KW-1185">Reference proteome</keyword>
<dbReference type="GO" id="GO:0008270">
    <property type="term" value="F:zinc ion binding"/>
    <property type="evidence" value="ECO:0007669"/>
    <property type="project" value="InterPro"/>
</dbReference>
<keyword evidence="10" id="KW-0251">Elongation factor</keyword>
<dbReference type="GO" id="GO:0000993">
    <property type="term" value="F:RNA polymerase II complex binding"/>
    <property type="evidence" value="ECO:0007669"/>
    <property type="project" value="TreeGrafter"/>
</dbReference>
<dbReference type="PIRSF" id="PIRSF025023">
    <property type="entry name" value="Spt4"/>
    <property type="match status" value="1"/>
</dbReference>
<dbReference type="OrthoDB" id="248751at2759"/>
<evidence type="ECO:0000313" key="11">
    <source>
        <dbReference type="Proteomes" id="UP000275078"/>
    </source>
</evidence>
<dbReference type="GO" id="GO:0032044">
    <property type="term" value="C:DSIF complex"/>
    <property type="evidence" value="ECO:0007669"/>
    <property type="project" value="TreeGrafter"/>
</dbReference>
<accession>A0A3N4INP9</accession>
<evidence type="ECO:0000313" key="10">
    <source>
        <dbReference type="EMBL" id="RPA87356.1"/>
    </source>
</evidence>
<keyword evidence="7" id="KW-0137">Centromere</keyword>
<dbReference type="EMBL" id="ML119647">
    <property type="protein sequence ID" value="RPA87356.1"/>
    <property type="molecule type" value="Genomic_DNA"/>
</dbReference>
<keyword evidence="5 8" id="KW-0804">Transcription</keyword>
<keyword evidence="10" id="KW-0648">Protein biosynthesis</keyword>
<dbReference type="AlphaFoldDB" id="A0A3N4INP9"/>
<organism evidence="10 11">
    <name type="scientific">Ascobolus immersus RN42</name>
    <dbReference type="NCBI Taxonomy" id="1160509"/>
    <lineage>
        <taxon>Eukaryota</taxon>
        <taxon>Fungi</taxon>
        <taxon>Dikarya</taxon>
        <taxon>Ascomycota</taxon>
        <taxon>Pezizomycotina</taxon>
        <taxon>Pezizomycetes</taxon>
        <taxon>Pezizales</taxon>
        <taxon>Ascobolaceae</taxon>
        <taxon>Ascobolus</taxon>
    </lineage>
</organism>
<evidence type="ECO:0000259" key="9">
    <source>
        <dbReference type="SMART" id="SM01389"/>
    </source>
</evidence>
<dbReference type="PANTHER" id="PTHR12882">
    <property type="entry name" value="SUPPRESSOR OF TY 4"/>
    <property type="match status" value="1"/>
</dbReference>
<reference evidence="10 11" key="1">
    <citation type="journal article" date="2018" name="Nat. Ecol. Evol.">
        <title>Pezizomycetes genomes reveal the molecular basis of ectomycorrhizal truffle lifestyle.</title>
        <authorList>
            <person name="Murat C."/>
            <person name="Payen T."/>
            <person name="Noel B."/>
            <person name="Kuo A."/>
            <person name="Morin E."/>
            <person name="Chen J."/>
            <person name="Kohler A."/>
            <person name="Krizsan K."/>
            <person name="Balestrini R."/>
            <person name="Da Silva C."/>
            <person name="Montanini B."/>
            <person name="Hainaut M."/>
            <person name="Levati E."/>
            <person name="Barry K.W."/>
            <person name="Belfiori B."/>
            <person name="Cichocki N."/>
            <person name="Clum A."/>
            <person name="Dockter R.B."/>
            <person name="Fauchery L."/>
            <person name="Guy J."/>
            <person name="Iotti M."/>
            <person name="Le Tacon F."/>
            <person name="Lindquist E.A."/>
            <person name="Lipzen A."/>
            <person name="Malagnac F."/>
            <person name="Mello A."/>
            <person name="Molinier V."/>
            <person name="Miyauchi S."/>
            <person name="Poulain J."/>
            <person name="Riccioni C."/>
            <person name="Rubini A."/>
            <person name="Sitrit Y."/>
            <person name="Splivallo R."/>
            <person name="Traeger S."/>
            <person name="Wang M."/>
            <person name="Zifcakova L."/>
            <person name="Wipf D."/>
            <person name="Zambonelli A."/>
            <person name="Paolocci F."/>
            <person name="Nowrousian M."/>
            <person name="Ottonello S."/>
            <person name="Baldrian P."/>
            <person name="Spatafora J.W."/>
            <person name="Henrissat B."/>
            <person name="Nagy L.G."/>
            <person name="Aury J.M."/>
            <person name="Wincker P."/>
            <person name="Grigoriev I.V."/>
            <person name="Bonfante P."/>
            <person name="Martin F.M."/>
        </authorList>
    </citation>
    <scope>NUCLEOTIDE SEQUENCE [LARGE SCALE GENOMIC DNA]</scope>
    <source>
        <strain evidence="10 11">RN42</strain>
    </source>
</reference>
<dbReference type="PANTHER" id="PTHR12882:SF1">
    <property type="entry name" value="TRANSCRIPTION ELONGATION FACTOR SPT4"/>
    <property type="match status" value="1"/>
</dbReference>
<dbReference type="STRING" id="1160509.A0A3N4INP9"/>
<comment type="function">
    <text evidence="8">The SPT4-SPT5 complex mediates both activation and inhibition of transcription elongation, and plays a role in pre-mRNA processing. This complex seems to be important for the stability of the RNA polymerase II elongation machinery on the chromatin template but not for the inherent ability of this machinery to translocate down the gene.</text>
</comment>
<evidence type="ECO:0000256" key="6">
    <source>
        <dbReference type="ARBA" id="ARBA00023242"/>
    </source>
</evidence>
<evidence type="ECO:0000256" key="1">
    <source>
        <dbReference type="ARBA" id="ARBA00004123"/>
    </source>
</evidence>
<dbReference type="SMART" id="SM01389">
    <property type="entry name" value="Spt4"/>
    <property type="match status" value="1"/>
</dbReference>
<dbReference type="Pfam" id="PF06093">
    <property type="entry name" value="Spt4"/>
    <property type="match status" value="1"/>
</dbReference>
<evidence type="ECO:0000256" key="7">
    <source>
        <dbReference type="ARBA" id="ARBA00023328"/>
    </source>
</evidence>
<dbReference type="Proteomes" id="UP000275078">
    <property type="component" value="Unassembled WGS sequence"/>
</dbReference>
<protein>
    <recommendedName>
        <fullName evidence="4 8">Transcription elongation factor SPT4</fullName>
    </recommendedName>
</protein>
<evidence type="ECO:0000256" key="3">
    <source>
        <dbReference type="ARBA" id="ARBA00010464"/>
    </source>
</evidence>
<dbReference type="GO" id="GO:0000775">
    <property type="term" value="C:chromosome, centromeric region"/>
    <property type="evidence" value="ECO:0007669"/>
    <property type="project" value="UniProtKB-SubCell"/>
</dbReference>
<dbReference type="GO" id="GO:0140673">
    <property type="term" value="P:transcription elongation-coupled chromatin remodeling"/>
    <property type="evidence" value="ECO:0007669"/>
    <property type="project" value="InterPro"/>
</dbReference>
<dbReference type="GO" id="GO:0003746">
    <property type="term" value="F:translation elongation factor activity"/>
    <property type="evidence" value="ECO:0007669"/>
    <property type="project" value="UniProtKB-KW"/>
</dbReference>
<dbReference type="InterPro" id="IPR022800">
    <property type="entry name" value="Spt4/RpoE2_Znf"/>
</dbReference>
<feature type="domain" description="Spt4/RpoE2 zinc finger" evidence="9">
    <location>
        <begin position="19"/>
        <end position="96"/>
    </location>
</feature>
<dbReference type="InterPro" id="IPR029040">
    <property type="entry name" value="RPABC4/Spt4"/>
</dbReference>
<dbReference type="Gene3D" id="3.30.40.210">
    <property type="match status" value="1"/>
</dbReference>
<evidence type="ECO:0000256" key="2">
    <source>
        <dbReference type="ARBA" id="ARBA00004584"/>
    </source>
</evidence>
<dbReference type="InterPro" id="IPR038510">
    <property type="entry name" value="Spt4_sf"/>
</dbReference>